<name>A0A8S4RMJ4_9NEOP</name>
<evidence type="ECO:0000313" key="2">
    <source>
        <dbReference type="Proteomes" id="UP000838756"/>
    </source>
</evidence>
<protein>
    <submittedName>
        <fullName evidence="1">Jg21663 protein</fullName>
    </submittedName>
</protein>
<sequence length="153" mass="17231">MIQRLQRELLYHRKEFRRKIDSLRVNRHKFPNYGLVFDIETQKLARPSGRNQDLVICSRRCTPLDQRGSQDKSTTDASFAVNTNLDTTKRPVDTVLGRLPPAASSDSPDVVCPPCWGPTYAAFTGPDPNVHRFSELCAMPIATSASRLADLCR</sequence>
<keyword evidence="2" id="KW-1185">Reference proteome</keyword>
<dbReference type="EMBL" id="CAKXAJ010025316">
    <property type="protein sequence ID" value="CAH2238051.1"/>
    <property type="molecule type" value="Genomic_DNA"/>
</dbReference>
<gene>
    <name evidence="1" type="primary">jg21663</name>
    <name evidence="1" type="ORF">PAEG_LOCUS15205</name>
</gene>
<organism evidence="1 2">
    <name type="scientific">Pararge aegeria aegeria</name>
    <dbReference type="NCBI Taxonomy" id="348720"/>
    <lineage>
        <taxon>Eukaryota</taxon>
        <taxon>Metazoa</taxon>
        <taxon>Ecdysozoa</taxon>
        <taxon>Arthropoda</taxon>
        <taxon>Hexapoda</taxon>
        <taxon>Insecta</taxon>
        <taxon>Pterygota</taxon>
        <taxon>Neoptera</taxon>
        <taxon>Endopterygota</taxon>
        <taxon>Lepidoptera</taxon>
        <taxon>Glossata</taxon>
        <taxon>Ditrysia</taxon>
        <taxon>Papilionoidea</taxon>
        <taxon>Nymphalidae</taxon>
        <taxon>Satyrinae</taxon>
        <taxon>Satyrini</taxon>
        <taxon>Parargina</taxon>
        <taxon>Pararge</taxon>
    </lineage>
</organism>
<dbReference type="Proteomes" id="UP000838756">
    <property type="component" value="Unassembled WGS sequence"/>
</dbReference>
<accession>A0A8S4RMJ4</accession>
<evidence type="ECO:0000313" key="1">
    <source>
        <dbReference type="EMBL" id="CAH2238051.1"/>
    </source>
</evidence>
<dbReference type="AlphaFoldDB" id="A0A8S4RMJ4"/>
<proteinExistence type="predicted"/>
<comment type="caution">
    <text evidence="1">The sequence shown here is derived from an EMBL/GenBank/DDBJ whole genome shotgun (WGS) entry which is preliminary data.</text>
</comment>
<reference evidence="1" key="1">
    <citation type="submission" date="2022-03" db="EMBL/GenBank/DDBJ databases">
        <authorList>
            <person name="Lindestad O."/>
        </authorList>
    </citation>
    <scope>NUCLEOTIDE SEQUENCE</scope>
</reference>